<keyword evidence="10" id="KW-1185">Reference proteome</keyword>
<dbReference type="Gene3D" id="1.10.8.10">
    <property type="entry name" value="DNA helicase RuvA subunit, C-terminal domain"/>
    <property type="match status" value="1"/>
</dbReference>
<dbReference type="GO" id="GO:0032259">
    <property type="term" value="P:methylation"/>
    <property type="evidence" value="ECO:0007669"/>
    <property type="project" value="UniProtKB-KW"/>
</dbReference>
<dbReference type="PANTHER" id="PTHR18895:SF74">
    <property type="entry name" value="MTRF1L RELEASE FACTOR GLUTAMINE METHYLTRANSFERASE"/>
    <property type="match status" value="1"/>
</dbReference>
<dbReference type="PROSITE" id="PS00092">
    <property type="entry name" value="N6_MTASE"/>
    <property type="match status" value="1"/>
</dbReference>
<keyword evidence="2 9" id="KW-0489">Methyltransferase</keyword>
<dbReference type="InterPro" id="IPR002052">
    <property type="entry name" value="DNA_methylase_N6_adenine_CS"/>
</dbReference>
<evidence type="ECO:0000256" key="1">
    <source>
        <dbReference type="ARBA" id="ARBA00012771"/>
    </source>
</evidence>
<evidence type="ECO:0000259" key="7">
    <source>
        <dbReference type="Pfam" id="PF05175"/>
    </source>
</evidence>
<reference evidence="9" key="2">
    <citation type="journal article" date="2022" name="Sci. Rep.">
        <title>In silico prediction of the enzymes involved in the degradation of the herbicide molinate by Gulosibacter molinativorax ON4T.</title>
        <authorList>
            <person name="Lopes A.R."/>
            <person name="Bunin E."/>
            <person name="Viana A.T."/>
            <person name="Froufe H."/>
            <person name="Munoz-Merida A."/>
            <person name="Pinho D."/>
            <person name="Figueiredo J."/>
            <person name="Barroso C."/>
            <person name="Vaz-Moreira I."/>
            <person name="Bellanger X."/>
            <person name="Egas C."/>
            <person name="Nunes O.C."/>
        </authorList>
    </citation>
    <scope>NUCLEOTIDE SEQUENCE</scope>
    <source>
        <strain evidence="9">ON4</strain>
    </source>
</reference>
<protein>
    <recommendedName>
        <fullName evidence="1">peptide chain release factor N(5)-glutamine methyltransferase</fullName>
        <ecNumber evidence="1">2.1.1.297</ecNumber>
    </recommendedName>
</protein>
<dbReference type="GO" id="GO:0008168">
    <property type="term" value="F:methyltransferase activity"/>
    <property type="evidence" value="ECO:0007669"/>
    <property type="project" value="UniProtKB-KW"/>
</dbReference>
<evidence type="ECO:0000256" key="4">
    <source>
        <dbReference type="ARBA" id="ARBA00022691"/>
    </source>
</evidence>
<dbReference type="EC" id="2.1.1.297" evidence="1"/>
<name>A0ABT7C3Q1_9MICO</name>
<feature type="compositionally biased region" description="Basic and acidic residues" evidence="6">
    <location>
        <begin position="9"/>
        <end position="19"/>
    </location>
</feature>
<dbReference type="PANTHER" id="PTHR18895">
    <property type="entry name" value="HEMK METHYLTRANSFERASE"/>
    <property type="match status" value="1"/>
</dbReference>
<dbReference type="NCBIfam" id="TIGR00536">
    <property type="entry name" value="hemK_fam"/>
    <property type="match status" value="1"/>
</dbReference>
<keyword evidence="3" id="KW-0808">Transferase</keyword>
<accession>A0ABT7C3Q1</accession>
<feature type="region of interest" description="Disordered" evidence="6">
    <location>
        <begin position="1"/>
        <end position="20"/>
    </location>
</feature>
<dbReference type="EMBL" id="PXVD01000001">
    <property type="protein sequence ID" value="MDJ1369880.1"/>
    <property type="molecule type" value="Genomic_DNA"/>
</dbReference>
<dbReference type="InterPro" id="IPR050320">
    <property type="entry name" value="N5-glutamine_MTase"/>
</dbReference>
<proteinExistence type="predicted"/>
<evidence type="ECO:0000259" key="8">
    <source>
        <dbReference type="Pfam" id="PF17827"/>
    </source>
</evidence>
<dbReference type="Pfam" id="PF17827">
    <property type="entry name" value="PrmC_N"/>
    <property type="match status" value="1"/>
</dbReference>
<feature type="domain" description="Methyltransferase small" evidence="7">
    <location>
        <begin position="127"/>
        <end position="214"/>
    </location>
</feature>
<dbReference type="InterPro" id="IPR007848">
    <property type="entry name" value="Small_mtfrase_dom"/>
</dbReference>
<comment type="caution">
    <text evidence="9">The sequence shown here is derived from an EMBL/GenBank/DDBJ whole genome shotgun (WGS) entry which is preliminary data.</text>
</comment>
<evidence type="ECO:0000256" key="2">
    <source>
        <dbReference type="ARBA" id="ARBA00022603"/>
    </source>
</evidence>
<dbReference type="InterPro" id="IPR004556">
    <property type="entry name" value="HemK-like"/>
</dbReference>
<feature type="domain" description="Release factor glutamine methyltransferase N-terminal" evidence="8">
    <location>
        <begin position="23"/>
        <end position="94"/>
    </location>
</feature>
<evidence type="ECO:0000256" key="6">
    <source>
        <dbReference type="SAM" id="MobiDB-lite"/>
    </source>
</evidence>
<evidence type="ECO:0000313" key="10">
    <source>
        <dbReference type="Proteomes" id="UP001170379"/>
    </source>
</evidence>
<dbReference type="SUPFAM" id="SSF53335">
    <property type="entry name" value="S-adenosyl-L-methionine-dependent methyltransferases"/>
    <property type="match status" value="1"/>
</dbReference>
<comment type="catalytic activity">
    <reaction evidence="5">
        <text>L-glutaminyl-[peptide chain release factor] + S-adenosyl-L-methionine = N(5)-methyl-L-glutaminyl-[peptide chain release factor] + S-adenosyl-L-homocysteine + H(+)</text>
        <dbReference type="Rhea" id="RHEA:42896"/>
        <dbReference type="Rhea" id="RHEA-COMP:10271"/>
        <dbReference type="Rhea" id="RHEA-COMP:10272"/>
        <dbReference type="ChEBI" id="CHEBI:15378"/>
        <dbReference type="ChEBI" id="CHEBI:30011"/>
        <dbReference type="ChEBI" id="CHEBI:57856"/>
        <dbReference type="ChEBI" id="CHEBI:59789"/>
        <dbReference type="ChEBI" id="CHEBI:61891"/>
        <dbReference type="EC" id="2.1.1.297"/>
    </reaction>
</comment>
<dbReference type="InterPro" id="IPR029063">
    <property type="entry name" value="SAM-dependent_MTases_sf"/>
</dbReference>
<evidence type="ECO:0000256" key="3">
    <source>
        <dbReference type="ARBA" id="ARBA00022679"/>
    </source>
</evidence>
<keyword evidence="4" id="KW-0949">S-adenosyl-L-methionine</keyword>
<evidence type="ECO:0000256" key="5">
    <source>
        <dbReference type="ARBA" id="ARBA00048391"/>
    </source>
</evidence>
<gene>
    <name evidence="9" type="primary">prmC</name>
    <name evidence="9" type="ORF">C7K25_00570</name>
</gene>
<dbReference type="Gene3D" id="3.40.50.150">
    <property type="entry name" value="Vaccinia Virus protein VP39"/>
    <property type="match status" value="1"/>
</dbReference>
<organism evidence="9 10">
    <name type="scientific">Gulosibacter molinativorax</name>
    <dbReference type="NCBI Taxonomy" id="256821"/>
    <lineage>
        <taxon>Bacteria</taxon>
        <taxon>Bacillati</taxon>
        <taxon>Actinomycetota</taxon>
        <taxon>Actinomycetes</taxon>
        <taxon>Micrococcales</taxon>
        <taxon>Microbacteriaceae</taxon>
        <taxon>Gulosibacter</taxon>
    </lineage>
</organism>
<evidence type="ECO:0000313" key="9">
    <source>
        <dbReference type="EMBL" id="MDJ1369880.1"/>
    </source>
</evidence>
<dbReference type="InterPro" id="IPR019874">
    <property type="entry name" value="RF_methyltr_PrmC"/>
</dbReference>
<dbReference type="NCBIfam" id="TIGR03534">
    <property type="entry name" value="RF_mod_PrmC"/>
    <property type="match status" value="1"/>
</dbReference>
<dbReference type="InterPro" id="IPR040758">
    <property type="entry name" value="PrmC_N"/>
</dbReference>
<dbReference type="Pfam" id="PF05175">
    <property type="entry name" value="MTS"/>
    <property type="match status" value="1"/>
</dbReference>
<sequence>MRLGRRSRVRDTEPGERMDMTQVRSQVRDELANSGFENPNREADLLLSAILRRSLGDIELDHLLGKELASEDINRVLRAARRRARREPLQYLAGTASCYGLDFNVGPGVFVPRPETELLIDFGLAFLKSFGSPSPVVADLGSGSGAIAASVAVSVPEAEVTAFEASPYALPWLVANLRNLAPEVRVEFGDWHERIHTAPVRQYTAILSNPPYVPARDIPADPEVRLYDPETALYSGVDGLGDIRRIGATAAQLLVPGGLVAVEHTERQGQAVREIFTENGLIEATTERDLNDRDRFTWARRAGRAA</sequence>
<reference evidence="9" key="1">
    <citation type="submission" date="2018-03" db="EMBL/GenBank/DDBJ databases">
        <authorList>
            <person name="Nunes O.C."/>
            <person name="Lopes A.R."/>
            <person name="Froufe H."/>
            <person name="Munoz-Merida A."/>
            <person name="Barroso C."/>
            <person name="Egas C."/>
        </authorList>
    </citation>
    <scope>NUCLEOTIDE SEQUENCE</scope>
    <source>
        <strain evidence="9">ON4</strain>
    </source>
</reference>
<dbReference type="CDD" id="cd02440">
    <property type="entry name" value="AdoMet_MTases"/>
    <property type="match status" value="1"/>
</dbReference>
<dbReference type="Proteomes" id="UP001170379">
    <property type="component" value="Unassembled WGS sequence"/>
</dbReference>